<gene>
    <name evidence="4" type="ordered locus">REQ_11990</name>
</gene>
<feature type="region of interest" description="Disordered" evidence="1">
    <location>
        <begin position="1"/>
        <end position="20"/>
    </location>
</feature>
<dbReference type="EMBL" id="FN563149">
    <property type="protein sequence ID" value="CBH47297.1"/>
    <property type="molecule type" value="Genomic_DNA"/>
</dbReference>
<protein>
    <submittedName>
        <fullName evidence="4">Uncharacterized protein</fullName>
    </submittedName>
</protein>
<dbReference type="Proteomes" id="UP001154400">
    <property type="component" value="Chromosome"/>
</dbReference>
<evidence type="ECO:0000313" key="4">
    <source>
        <dbReference type="EMBL" id="CBH47297.1"/>
    </source>
</evidence>
<dbReference type="InterPro" id="IPR055592">
    <property type="entry name" value="DUF7168"/>
</dbReference>
<dbReference type="Pfam" id="PF23771">
    <property type="entry name" value="DUF7168"/>
    <property type="match status" value="1"/>
</dbReference>
<feature type="compositionally biased region" description="Polar residues" evidence="1">
    <location>
        <begin position="1"/>
        <end position="17"/>
    </location>
</feature>
<organism evidence="4">
    <name type="scientific">Rhodococcus hoagii (strain 103S)</name>
    <name type="common">Rhodococcus equi</name>
    <dbReference type="NCBI Taxonomy" id="685727"/>
    <lineage>
        <taxon>Bacteria</taxon>
        <taxon>Bacillati</taxon>
        <taxon>Actinomycetota</taxon>
        <taxon>Actinomycetes</taxon>
        <taxon>Mycobacteriales</taxon>
        <taxon>Nocardiaceae</taxon>
        <taxon>Prescottella</taxon>
    </lineage>
</organism>
<evidence type="ECO:0000313" key="5">
    <source>
        <dbReference type="Proteomes" id="UP000006892"/>
    </source>
</evidence>
<dbReference type="RefSeq" id="WP_013415215.1">
    <property type="nucleotide sequence ID" value="NC_014659.1"/>
</dbReference>
<dbReference type="InterPro" id="IPR024498">
    <property type="entry name" value="DUF2786"/>
</dbReference>
<name>A0A3S5Y439_RHOH1</name>
<proteinExistence type="predicted"/>
<dbReference type="Pfam" id="PF10979">
    <property type="entry name" value="DUF2786"/>
    <property type="match status" value="1"/>
</dbReference>
<evidence type="ECO:0000259" key="3">
    <source>
        <dbReference type="Pfam" id="PF23771"/>
    </source>
</evidence>
<dbReference type="AlphaFoldDB" id="A0A3S5Y439"/>
<evidence type="ECO:0000256" key="1">
    <source>
        <dbReference type="SAM" id="MobiDB-lite"/>
    </source>
</evidence>
<reference evidence="4" key="1">
    <citation type="journal article" date="2010" name="PLoS Genet.">
        <title>The genome of a pathogenic rhodococcus: cooptive virulence underpinned by key gene acquisitions.</title>
        <authorList>
            <person name="Letek M."/>
            <person name="Gonzalez P."/>
            <person name="Macarthur I."/>
            <person name="Rodriguez H."/>
            <person name="Freeman T.C."/>
            <person name="Valero-Rello A."/>
            <person name="Blanco M."/>
            <person name="Buckley T."/>
            <person name="Cherevach I."/>
            <person name="Fahey R."/>
            <person name="Hapeshi A."/>
            <person name="Holdstock J."/>
            <person name="Leadon D."/>
            <person name="Navas J."/>
            <person name="Ocampo A."/>
            <person name="Quail M.A."/>
            <person name="Sanders M."/>
            <person name="Scortti M.M."/>
            <person name="Prescott J.F."/>
            <person name="Fogarty U."/>
            <person name="Meijer W.G."/>
            <person name="Parkhill J."/>
            <person name="Bentley S.D."/>
            <person name="Vazquez-Boland J.A."/>
        </authorList>
    </citation>
    <scope>NUCLEOTIDE SEQUENCE [LARGE SCALE GENOMIC DNA]</scope>
    <source>
        <strain evidence="4 5">103S</strain>
    </source>
</reference>
<evidence type="ECO:0000259" key="2">
    <source>
        <dbReference type="Pfam" id="PF10979"/>
    </source>
</evidence>
<sequence>MGSNRTYIRENPTGSTSEDYDEFEDFDAGMFDDFGQFECPPPRERSITGLLIALTDAYERGWQPADVMHVTRRALGADSTAVTAATVLYHYRTTGAADRAPAVWVTQLDQIAERESAAAEFAAGLPADCDSSAFGAALDASGWHLGENESTATTLLWLELPRVTELCVPPSRWPRIRVESAPEAHDETADPKVLNKIRGLLAKAEATEFVEEAETFTAKAQELMTRYAISAALLHATVPGSPTVRSRRIHLDNPYVKEKVHLLTAIGEANRVRTVWFDRFGIATVVGSPVDLDQVDLLFTSLLVQATRAMQESSPRAKRGARTTSFRKAFLFGFAVRIGQRLKEAGHRATADVAAESHVPVEDLLPALAARSAAVDAEFDRLFPTTRAARSRSVDAGGWYAGQSAADDASLDPSGRALRP</sequence>
<feature type="domain" description="DUF2786" evidence="2">
    <location>
        <begin position="192"/>
        <end position="230"/>
    </location>
</feature>
<dbReference type="KEGG" id="req:REQ_11990"/>
<accession>A0A3S5Y439</accession>
<feature type="domain" description="DUF7168" evidence="3">
    <location>
        <begin position="260"/>
        <end position="354"/>
    </location>
</feature>